<dbReference type="Pfam" id="PF07992">
    <property type="entry name" value="Pyr_redox_2"/>
    <property type="match status" value="1"/>
</dbReference>
<dbReference type="Gene3D" id="3.50.50.60">
    <property type="entry name" value="FAD/NAD(P)-binding domain"/>
    <property type="match status" value="2"/>
</dbReference>
<protein>
    <submittedName>
        <fullName evidence="8">NAD(P)/FAD-dependent oxidoreductase</fullName>
    </submittedName>
</protein>
<comment type="cofactor">
    <cofactor evidence="1">
        <name>FAD</name>
        <dbReference type="ChEBI" id="CHEBI:57692"/>
    </cofactor>
</comment>
<reference evidence="8 9" key="1">
    <citation type="journal article" date="2019" name="Int. J. Syst. Evol. Microbiol.">
        <title>The Global Catalogue of Microorganisms (GCM) 10K type strain sequencing project: providing services to taxonomists for standard genome sequencing and annotation.</title>
        <authorList>
            <consortium name="The Broad Institute Genomics Platform"/>
            <consortium name="The Broad Institute Genome Sequencing Center for Infectious Disease"/>
            <person name="Wu L."/>
            <person name="Ma J."/>
        </authorList>
    </citation>
    <scope>NUCLEOTIDE SEQUENCE [LARGE SCALE GENOMIC DNA]</scope>
    <source>
        <strain evidence="8 9">JCM 16026</strain>
    </source>
</reference>
<feature type="domain" description="Pyridine nucleotide-disulphide oxidoreductase dimerisation" evidence="6">
    <location>
        <begin position="345"/>
        <end position="448"/>
    </location>
</feature>
<evidence type="ECO:0000256" key="1">
    <source>
        <dbReference type="ARBA" id="ARBA00001974"/>
    </source>
</evidence>
<keyword evidence="4" id="KW-0274">FAD</keyword>
<dbReference type="PIRSF" id="PIRSF000350">
    <property type="entry name" value="Mercury_reductase_MerA"/>
    <property type="match status" value="1"/>
</dbReference>
<dbReference type="InterPro" id="IPR036188">
    <property type="entry name" value="FAD/NAD-bd_sf"/>
</dbReference>
<keyword evidence="9" id="KW-1185">Reference proteome</keyword>
<dbReference type="InterPro" id="IPR023753">
    <property type="entry name" value="FAD/NAD-binding_dom"/>
</dbReference>
<dbReference type="Gene3D" id="3.30.390.30">
    <property type="match status" value="1"/>
</dbReference>
<evidence type="ECO:0000313" key="8">
    <source>
        <dbReference type="EMBL" id="GAA2171668.1"/>
    </source>
</evidence>
<dbReference type="EMBL" id="BAAAQT010000005">
    <property type="protein sequence ID" value="GAA2171668.1"/>
    <property type="molecule type" value="Genomic_DNA"/>
</dbReference>
<dbReference type="Pfam" id="PF02852">
    <property type="entry name" value="Pyr_redox_dim"/>
    <property type="match status" value="1"/>
</dbReference>
<dbReference type="PANTHER" id="PTHR22912:SF151">
    <property type="entry name" value="DIHYDROLIPOYL DEHYDROGENASE, MITOCHONDRIAL"/>
    <property type="match status" value="1"/>
</dbReference>
<organism evidence="8 9">
    <name type="scientific">Agrococcus versicolor</name>
    <dbReference type="NCBI Taxonomy" id="501482"/>
    <lineage>
        <taxon>Bacteria</taxon>
        <taxon>Bacillati</taxon>
        <taxon>Actinomycetota</taxon>
        <taxon>Actinomycetes</taxon>
        <taxon>Micrococcales</taxon>
        <taxon>Microbacteriaceae</taxon>
        <taxon>Agrococcus</taxon>
    </lineage>
</organism>
<evidence type="ECO:0000313" key="9">
    <source>
        <dbReference type="Proteomes" id="UP001501599"/>
    </source>
</evidence>
<feature type="domain" description="FAD/NAD(P)-binding" evidence="7">
    <location>
        <begin position="2"/>
        <end position="314"/>
    </location>
</feature>
<evidence type="ECO:0000256" key="2">
    <source>
        <dbReference type="ARBA" id="ARBA00007532"/>
    </source>
</evidence>
<evidence type="ECO:0000259" key="7">
    <source>
        <dbReference type="Pfam" id="PF07992"/>
    </source>
</evidence>
<dbReference type="InterPro" id="IPR001100">
    <property type="entry name" value="Pyr_nuc-diS_OxRdtase"/>
</dbReference>
<accession>A0ABN3AKS1</accession>
<evidence type="ECO:0000259" key="6">
    <source>
        <dbReference type="Pfam" id="PF02852"/>
    </source>
</evidence>
<dbReference type="PANTHER" id="PTHR22912">
    <property type="entry name" value="DISULFIDE OXIDOREDUCTASE"/>
    <property type="match status" value="1"/>
</dbReference>
<gene>
    <name evidence="8" type="ORF">GCM10009846_06350</name>
</gene>
<keyword evidence="5" id="KW-0520">NAD</keyword>
<dbReference type="SUPFAM" id="SSF51905">
    <property type="entry name" value="FAD/NAD(P)-binding domain"/>
    <property type="match status" value="1"/>
</dbReference>
<dbReference type="SUPFAM" id="SSF55424">
    <property type="entry name" value="FAD/NAD-linked reductases, dimerisation (C-terminal) domain"/>
    <property type="match status" value="1"/>
</dbReference>
<name>A0ABN3AKS1_9MICO</name>
<keyword evidence="3" id="KW-0285">Flavoprotein</keyword>
<proteinExistence type="inferred from homology"/>
<dbReference type="InterPro" id="IPR004099">
    <property type="entry name" value="Pyr_nucl-diS_OxRdtase_dimer"/>
</dbReference>
<evidence type="ECO:0000256" key="3">
    <source>
        <dbReference type="ARBA" id="ARBA00022630"/>
    </source>
</evidence>
<dbReference type="InterPro" id="IPR016156">
    <property type="entry name" value="FAD/NAD-linked_Rdtase_dimer_sf"/>
</dbReference>
<dbReference type="PRINTS" id="PR00368">
    <property type="entry name" value="FADPNR"/>
</dbReference>
<evidence type="ECO:0000256" key="5">
    <source>
        <dbReference type="ARBA" id="ARBA00023027"/>
    </source>
</evidence>
<dbReference type="PRINTS" id="PR00411">
    <property type="entry name" value="PNDRDTASEI"/>
</dbReference>
<dbReference type="InterPro" id="IPR050151">
    <property type="entry name" value="Class-I_Pyr_Nuc-Dis_Oxidored"/>
</dbReference>
<sequence length="462" mass="47881">MIGGGPVGENAAQYAIQGSDRTAAIVEAELVGGECSYWACMPSKALLVPGSVRTLAQHMPGLAEQPPLDVEAVLARRDSFTSGWDDASQVSWAEEQGIEVVRGRGTLTGPRTVVVGDRTLVARHAVVLATGSVPVSPPIDGLAEALPWGSRDATAMHEVPGSILVVGGGVVACEAATWLAALGARVTLAARGGLLARLEPEAAEAVEAGLRDAGVDVRLHVDVQSVRREDARATGEGHVHGGAVTTTIDGEELRTDEILVSTGRRPATDGLGLDAVGIDELEVDGRQRVAGGDGWLYAAGDVAGRWQLTHMGKHEARICGEVIGVVAGGGDALDVVGVDEDPLTQVVFTEPEVAAVGITHAEALERGMRVERVAIDLAVAGTALQRDDAGGRVVAIVDADRDVLVGATLVGHGVAELLHAATVAVATQVPLSRLWHAVPAYPTASEIWLRVLEALRTQRRAA</sequence>
<comment type="similarity">
    <text evidence="2">Belongs to the class-I pyridine nucleotide-disulfide oxidoreductase family.</text>
</comment>
<dbReference type="Proteomes" id="UP001501599">
    <property type="component" value="Unassembled WGS sequence"/>
</dbReference>
<comment type="caution">
    <text evidence="8">The sequence shown here is derived from an EMBL/GenBank/DDBJ whole genome shotgun (WGS) entry which is preliminary data.</text>
</comment>
<evidence type="ECO:0000256" key="4">
    <source>
        <dbReference type="ARBA" id="ARBA00022827"/>
    </source>
</evidence>